<keyword evidence="1" id="KW-0479">Metal-binding</keyword>
<dbReference type="Gene3D" id="6.10.140.2220">
    <property type="match status" value="1"/>
</dbReference>
<dbReference type="GO" id="GO:0008270">
    <property type="term" value="F:zinc ion binding"/>
    <property type="evidence" value="ECO:0007669"/>
    <property type="project" value="UniProtKB-KW"/>
</dbReference>
<evidence type="ECO:0000313" key="7">
    <source>
        <dbReference type="Proteomes" id="UP000663879"/>
    </source>
</evidence>
<keyword evidence="2 4" id="KW-0863">Zinc-finger</keyword>
<accession>A0A813SVQ1</accession>
<dbReference type="Proteomes" id="UP000663879">
    <property type="component" value="Unassembled WGS sequence"/>
</dbReference>
<feature type="domain" description="MYND-type" evidence="5">
    <location>
        <begin position="172"/>
        <end position="212"/>
    </location>
</feature>
<evidence type="ECO:0000256" key="2">
    <source>
        <dbReference type="ARBA" id="ARBA00022771"/>
    </source>
</evidence>
<evidence type="ECO:0000256" key="3">
    <source>
        <dbReference type="ARBA" id="ARBA00022833"/>
    </source>
</evidence>
<dbReference type="SUPFAM" id="SSF144232">
    <property type="entry name" value="HIT/MYND zinc finger-like"/>
    <property type="match status" value="1"/>
</dbReference>
<keyword evidence="7" id="KW-1185">Reference proteome</keyword>
<organism evidence="6 7">
    <name type="scientific">Brachionus calyciflorus</name>
    <dbReference type="NCBI Taxonomy" id="104777"/>
    <lineage>
        <taxon>Eukaryota</taxon>
        <taxon>Metazoa</taxon>
        <taxon>Spiralia</taxon>
        <taxon>Gnathifera</taxon>
        <taxon>Rotifera</taxon>
        <taxon>Eurotatoria</taxon>
        <taxon>Monogononta</taxon>
        <taxon>Pseudotrocha</taxon>
        <taxon>Ploima</taxon>
        <taxon>Brachionidae</taxon>
        <taxon>Brachionus</taxon>
    </lineage>
</organism>
<evidence type="ECO:0000256" key="1">
    <source>
        <dbReference type="ARBA" id="ARBA00022723"/>
    </source>
</evidence>
<evidence type="ECO:0000259" key="5">
    <source>
        <dbReference type="PROSITE" id="PS50865"/>
    </source>
</evidence>
<evidence type="ECO:0000313" key="6">
    <source>
        <dbReference type="EMBL" id="CAF0805332.1"/>
    </source>
</evidence>
<keyword evidence="3" id="KW-0862">Zinc</keyword>
<dbReference type="EMBL" id="CAJNOC010000806">
    <property type="protein sequence ID" value="CAF0805332.1"/>
    <property type="molecule type" value="Genomic_DNA"/>
</dbReference>
<comment type="caution">
    <text evidence="6">The sequence shown here is derived from an EMBL/GenBank/DDBJ whole genome shotgun (WGS) entry which is preliminary data.</text>
</comment>
<evidence type="ECO:0000256" key="4">
    <source>
        <dbReference type="PROSITE-ProRule" id="PRU00134"/>
    </source>
</evidence>
<proteinExistence type="predicted"/>
<gene>
    <name evidence="6" type="ORF">OXX778_LOCUS6686</name>
</gene>
<protein>
    <recommendedName>
        <fullName evidence="5">MYND-type domain-containing protein</fullName>
    </recommendedName>
</protein>
<name>A0A813SVQ1_9BILA</name>
<sequence length="257" mass="30433">MKNLKSCSCGYKPEGDLSDKYFHCLETKALRNHVTFPSFHFLSDVDNQSEVYFKLIEDNIIPKRHWAFLVEIDERMENEEHGFMGWSRFNENLPIPESNDKPNSFQWSDLTKGQTMAILYAEKKMIKRQMSICEETLDNCFVFKVNMEQLENEAVKVLDFKDSQCQNKNLSCFNCGVELKEERLECEKCKLAVYCSKKCQDKSWSMVHEKLCSQSDVLLRLACLPRHSQFEDFYTFFSNSFDFLPQYIFSEKYVQKF</sequence>
<dbReference type="PROSITE" id="PS50865">
    <property type="entry name" value="ZF_MYND_2"/>
    <property type="match status" value="1"/>
</dbReference>
<dbReference type="InterPro" id="IPR002893">
    <property type="entry name" value="Znf_MYND"/>
</dbReference>
<dbReference type="AlphaFoldDB" id="A0A813SVQ1"/>
<dbReference type="OrthoDB" id="265717at2759"/>
<dbReference type="PROSITE" id="PS01360">
    <property type="entry name" value="ZF_MYND_1"/>
    <property type="match status" value="1"/>
</dbReference>
<dbReference type="Pfam" id="PF01753">
    <property type="entry name" value="zf-MYND"/>
    <property type="match status" value="1"/>
</dbReference>
<reference evidence="6" key="1">
    <citation type="submission" date="2021-02" db="EMBL/GenBank/DDBJ databases">
        <authorList>
            <person name="Nowell W R."/>
        </authorList>
    </citation>
    <scope>NUCLEOTIDE SEQUENCE</scope>
    <source>
        <strain evidence="6">Ploen Becks lab</strain>
    </source>
</reference>